<dbReference type="EMBL" id="MF417906">
    <property type="protein sequence ID" value="ASN70440.1"/>
    <property type="molecule type" value="Genomic_DNA"/>
</dbReference>
<reference evidence="2" key="1">
    <citation type="submission" date="2017-06" db="EMBL/GenBank/DDBJ databases">
        <title>Novel phages from South African skin metaviromes.</title>
        <authorList>
            <person name="van Zyl L.J."/>
            <person name="Abrahams Y."/>
            <person name="Stander E.A."/>
            <person name="Kirby B.M."/>
            <person name="Clavaud C."/>
            <person name="Farcet C."/>
            <person name="Breton L."/>
            <person name="Trindade M.I."/>
        </authorList>
    </citation>
    <scope>NUCLEOTIDE SEQUENCE</scope>
</reference>
<proteinExistence type="predicted"/>
<name>A0A2H4JE14_9CAUD</name>
<organism evidence="2">
    <name type="scientific">uncultured Caudovirales phage</name>
    <dbReference type="NCBI Taxonomy" id="2100421"/>
    <lineage>
        <taxon>Viruses</taxon>
        <taxon>Duplodnaviria</taxon>
        <taxon>Heunggongvirae</taxon>
        <taxon>Uroviricota</taxon>
        <taxon>Caudoviricetes</taxon>
        <taxon>Peduoviridae</taxon>
        <taxon>Maltschvirus</taxon>
        <taxon>Maltschvirus maltsch</taxon>
    </lineage>
</organism>
<sequence length="57" mass="6742">MGDVMTCQGCEARRKWMKEQYERSKERMRLCIERLTSKANRTEQPADSAKQPTHPDQ</sequence>
<gene>
    <name evidence="3" type="ORF">7F8_58</name>
    <name evidence="2" type="ORF">8AX11_58</name>
</gene>
<protein>
    <submittedName>
        <fullName evidence="2">Uncharacterized protein</fullName>
    </submittedName>
</protein>
<accession>A0A2H4JE14</accession>
<evidence type="ECO:0000256" key="1">
    <source>
        <dbReference type="SAM" id="MobiDB-lite"/>
    </source>
</evidence>
<evidence type="ECO:0000313" key="3">
    <source>
        <dbReference type="EMBL" id="ASN70440.1"/>
    </source>
</evidence>
<evidence type="ECO:0000313" key="2">
    <source>
        <dbReference type="EMBL" id="ASN70381.1"/>
    </source>
</evidence>
<feature type="region of interest" description="Disordered" evidence="1">
    <location>
        <begin position="35"/>
        <end position="57"/>
    </location>
</feature>
<dbReference type="EMBL" id="MF417905">
    <property type="protein sequence ID" value="ASN70381.1"/>
    <property type="molecule type" value="Genomic_DNA"/>
</dbReference>